<dbReference type="EMBL" id="JACWMS010000004">
    <property type="protein sequence ID" value="MBD1321747.1"/>
    <property type="molecule type" value="Genomic_DNA"/>
</dbReference>
<reference evidence="1 2" key="1">
    <citation type="submission" date="2020-09" db="EMBL/GenBank/DDBJ databases">
        <title>Novel species in genus Gordonia.</title>
        <authorList>
            <person name="Zhang G."/>
        </authorList>
    </citation>
    <scope>NUCLEOTIDE SEQUENCE [LARGE SCALE GENOMIC DNA]</scope>
    <source>
        <strain evidence="1 2">ON-33</strain>
    </source>
</reference>
<dbReference type="PANTHER" id="PTHR17985">
    <property type="entry name" value="SER/THR-RICH PROTEIN T10 IN DGCR REGION"/>
    <property type="match status" value="1"/>
</dbReference>
<keyword evidence="2" id="KW-1185">Reference proteome</keyword>
<dbReference type="Pfam" id="PF05742">
    <property type="entry name" value="TANGO2"/>
    <property type="match status" value="1"/>
</dbReference>
<dbReference type="RefSeq" id="WP_190268234.1">
    <property type="nucleotide sequence ID" value="NZ_BAABAD010000004.1"/>
</dbReference>
<gene>
    <name evidence="1" type="ORF">IDF66_19385</name>
</gene>
<dbReference type="PANTHER" id="PTHR17985:SF8">
    <property type="entry name" value="TRANSPORT AND GOLGI ORGANIZATION PROTEIN 2 HOMOLOG"/>
    <property type="match status" value="1"/>
</dbReference>
<dbReference type="Proteomes" id="UP000602395">
    <property type="component" value="Unassembled WGS sequence"/>
</dbReference>
<sequence>MCLILFAWNADPDQRLVVAANRDEYHRRETSPLSRWPDLPIIGGRDRVAGGTWMGLDAANPSRVAMVTNVRVGRPGEPGPRSRGVLPVQFLVGADGPGAFAQRLRREGHEYLPVNLLVGDEHELWWTTNWPEPRAERVDGGVHGLSNGALDSDWPKVTDGRTTMAELLSGPGGTASVEPYLDLLADRRRPGVERLPDTGVADELEADLSPIFVDMRGYGTRASTVLRIGRDGRGDITERRFSYRGRRRGTSAIRF</sequence>
<comment type="caution">
    <text evidence="1">The sequence shown here is derived from an EMBL/GenBank/DDBJ whole genome shotgun (WGS) entry which is preliminary data.</text>
</comment>
<evidence type="ECO:0000313" key="2">
    <source>
        <dbReference type="Proteomes" id="UP000602395"/>
    </source>
</evidence>
<proteinExistence type="predicted"/>
<organism evidence="1 2">
    <name type="scientific">Gordonia hankookensis</name>
    <dbReference type="NCBI Taxonomy" id="589403"/>
    <lineage>
        <taxon>Bacteria</taxon>
        <taxon>Bacillati</taxon>
        <taxon>Actinomycetota</taxon>
        <taxon>Actinomycetes</taxon>
        <taxon>Mycobacteriales</taxon>
        <taxon>Gordoniaceae</taxon>
        <taxon>Gordonia</taxon>
    </lineage>
</organism>
<accession>A0ABR7WIX9</accession>
<evidence type="ECO:0000313" key="1">
    <source>
        <dbReference type="EMBL" id="MBD1321747.1"/>
    </source>
</evidence>
<dbReference type="InterPro" id="IPR008551">
    <property type="entry name" value="TANGO2"/>
</dbReference>
<name>A0ABR7WIX9_9ACTN</name>
<protein>
    <submittedName>
        <fullName evidence="1">NRDE family protein</fullName>
    </submittedName>
</protein>